<evidence type="ECO:0000313" key="1">
    <source>
        <dbReference type="EMBL" id="KAI9508016.1"/>
    </source>
</evidence>
<dbReference type="Proteomes" id="UP001207468">
    <property type="component" value="Unassembled WGS sequence"/>
</dbReference>
<sequence length="682" mass="75287">MDGKNSLANEPSRGGGSASASVNDAVVRHSKYFFDDGNVTFLVDGILFCVHRYLFSRGSEHFSAQFARLDASDYEALPPTISLNDVKCKDFEAFLFVLYSENFGEIDLSYEQWKSVLHLSTLWAFPSLRKWALSYMMPPTPHDQLLLARAYSVRDWVVPALSALCQRRAPLSLDEASQMDIKDVVLVNTVREDIRHPALQVDVDEIPLRVEAAQARLHADAAEGVAVPPAILQRGAVGQSPLPVVLKQASKKEGDGEHGEEPYTLPLPEVYRPEPSDKSRGPDGRQSSTMMYLLGSPRSASVDRNSAGSGFQIGQFSTSTMNMSSEKHFLASSGRFTSVGGVSFGNSLLAMARPNSPNDTVHDCAPSKHNANESDRATVVGRTSPTGLASSDGFSKEPVAPLKASANRWVATSTRRNGLGLYGEQKVRGLLNKLTMVRFDSISDQIITWANKSEREKDGRTLRQVINLVFEAVTDVATLSELYARLCRKMMEQISHNIQDDGIRNAAGEPFAVGQLFREYLVNRCQEDFERGWVDKETTAVAAATRTTQVTAIKKAKLKTRGEGSDFYSEDSYTVAKAKRRRLGLIHVIGELFKLQMLTERIIHSCIKKFLGSPEDEEIESLCKLLTTAGCLLDTQNSRADLDVYFSRMRELTKNKNVNARVTFMLQVSTTIPSVTSSSSTA</sequence>
<reference evidence="1" key="1">
    <citation type="submission" date="2021-03" db="EMBL/GenBank/DDBJ databases">
        <title>Evolutionary priming and transition to the ectomycorrhizal habit in an iconic lineage of mushroom-forming fungi: is preadaptation a requirement?</title>
        <authorList>
            <consortium name="DOE Joint Genome Institute"/>
            <person name="Looney B.P."/>
            <person name="Miyauchi S."/>
            <person name="Morin E."/>
            <person name="Drula E."/>
            <person name="Courty P.E."/>
            <person name="Chicoki N."/>
            <person name="Fauchery L."/>
            <person name="Kohler A."/>
            <person name="Kuo A."/>
            <person name="LaButti K."/>
            <person name="Pangilinan J."/>
            <person name="Lipzen A."/>
            <person name="Riley R."/>
            <person name="Andreopoulos W."/>
            <person name="He G."/>
            <person name="Johnson J."/>
            <person name="Barry K.W."/>
            <person name="Grigoriev I.V."/>
            <person name="Nagy L."/>
            <person name="Hibbett D."/>
            <person name="Henrissat B."/>
            <person name="Matheny P.B."/>
            <person name="Labbe J."/>
            <person name="Martin A.F."/>
        </authorList>
    </citation>
    <scope>NUCLEOTIDE SEQUENCE</scope>
    <source>
        <strain evidence="1">BPL698</strain>
    </source>
</reference>
<protein>
    <submittedName>
        <fullName evidence="1">Armadillo-type protein</fullName>
    </submittedName>
</protein>
<keyword evidence="2" id="KW-1185">Reference proteome</keyword>
<gene>
    <name evidence="1" type="ORF">F5148DRAFT_37666</name>
</gene>
<accession>A0ACC0U8N7</accession>
<organism evidence="1 2">
    <name type="scientific">Russula earlei</name>
    <dbReference type="NCBI Taxonomy" id="71964"/>
    <lineage>
        <taxon>Eukaryota</taxon>
        <taxon>Fungi</taxon>
        <taxon>Dikarya</taxon>
        <taxon>Basidiomycota</taxon>
        <taxon>Agaricomycotina</taxon>
        <taxon>Agaricomycetes</taxon>
        <taxon>Russulales</taxon>
        <taxon>Russulaceae</taxon>
        <taxon>Russula</taxon>
    </lineage>
</organism>
<comment type="caution">
    <text evidence="1">The sequence shown here is derived from an EMBL/GenBank/DDBJ whole genome shotgun (WGS) entry which is preliminary data.</text>
</comment>
<name>A0ACC0U8N7_9AGAM</name>
<proteinExistence type="predicted"/>
<evidence type="ECO:0000313" key="2">
    <source>
        <dbReference type="Proteomes" id="UP001207468"/>
    </source>
</evidence>
<dbReference type="EMBL" id="JAGFNK010000104">
    <property type="protein sequence ID" value="KAI9508016.1"/>
    <property type="molecule type" value="Genomic_DNA"/>
</dbReference>